<keyword evidence="4 7" id="KW-0862">Zinc</keyword>
<feature type="domain" description="Toprim" evidence="8">
    <location>
        <begin position="79"/>
        <end position="174"/>
    </location>
</feature>
<evidence type="ECO:0000313" key="10">
    <source>
        <dbReference type="Proteomes" id="UP000230543"/>
    </source>
</evidence>
<dbReference type="SUPFAM" id="SSF111304">
    <property type="entry name" value="Recombination protein RecR"/>
    <property type="match status" value="1"/>
</dbReference>
<dbReference type="GO" id="GO:0006310">
    <property type="term" value="P:DNA recombination"/>
    <property type="evidence" value="ECO:0007669"/>
    <property type="project" value="UniProtKB-UniRule"/>
</dbReference>
<sequence>MLPNSIQKLIDQFNKLPGIGPKTAQRLAFFLLKKPQADLETFAKSLAEAKKDLKICSVCLNISESEPCRICSDPGRDKAVICLVTDHQNLQSIERTGQYQGLYHILGGILNPLEGINPDNLNIEQLIRRIKKEDVKEIILGLNPDLEGESTAIYLQNLLKPLGVKVTKLAKGLPSGSDIEYADEITLGSALQNRKEV</sequence>
<comment type="similarity">
    <text evidence="7">Belongs to the RecR family.</text>
</comment>
<dbReference type="AlphaFoldDB" id="A0A2M6WBU2"/>
<dbReference type="Proteomes" id="UP000230543">
    <property type="component" value="Unassembled WGS sequence"/>
</dbReference>
<protein>
    <recommendedName>
        <fullName evidence="7">Recombination protein RecR</fullName>
    </recommendedName>
</protein>
<dbReference type="GO" id="GO:0003677">
    <property type="term" value="F:DNA binding"/>
    <property type="evidence" value="ECO:0007669"/>
    <property type="project" value="UniProtKB-UniRule"/>
</dbReference>
<dbReference type="InterPro" id="IPR034137">
    <property type="entry name" value="TOPRIM_RecR"/>
</dbReference>
<evidence type="ECO:0000256" key="3">
    <source>
        <dbReference type="ARBA" id="ARBA00022771"/>
    </source>
</evidence>
<dbReference type="PROSITE" id="PS01300">
    <property type="entry name" value="RECR"/>
    <property type="match status" value="1"/>
</dbReference>
<dbReference type="PANTHER" id="PTHR30446:SF0">
    <property type="entry name" value="RECOMBINATION PROTEIN RECR"/>
    <property type="match status" value="1"/>
</dbReference>
<keyword evidence="2 7" id="KW-0227">DNA damage</keyword>
<dbReference type="EMBL" id="PFBO01000114">
    <property type="protein sequence ID" value="PIT90269.1"/>
    <property type="molecule type" value="Genomic_DNA"/>
</dbReference>
<keyword evidence="5 7" id="KW-0233">DNA recombination</keyword>
<keyword evidence="1 7" id="KW-0479">Metal-binding</keyword>
<gene>
    <name evidence="7" type="primary">recR</name>
    <name evidence="9" type="ORF">COU22_03090</name>
</gene>
<dbReference type="GO" id="GO:0006281">
    <property type="term" value="P:DNA repair"/>
    <property type="evidence" value="ECO:0007669"/>
    <property type="project" value="UniProtKB-UniRule"/>
</dbReference>
<dbReference type="InterPro" id="IPR023627">
    <property type="entry name" value="Rcmb_RecR"/>
</dbReference>
<comment type="caution">
    <text evidence="9">The sequence shown here is derived from an EMBL/GenBank/DDBJ whole genome shotgun (WGS) entry which is preliminary data.</text>
</comment>
<dbReference type="InterPro" id="IPR000093">
    <property type="entry name" value="DNA_Rcmb_RecR"/>
</dbReference>
<reference evidence="10" key="1">
    <citation type="submission" date="2017-09" db="EMBL/GenBank/DDBJ databases">
        <title>Depth-based differentiation of microbial function through sediment-hosted aquifers and enrichment of novel symbionts in the deep terrestrial subsurface.</title>
        <authorList>
            <person name="Probst A.J."/>
            <person name="Ladd B."/>
            <person name="Jarett J.K."/>
            <person name="Geller-Mcgrath D.E."/>
            <person name="Sieber C.M.K."/>
            <person name="Emerson J.B."/>
            <person name="Anantharaman K."/>
            <person name="Thomas B.C."/>
            <person name="Malmstrom R."/>
            <person name="Stieglmeier M."/>
            <person name="Klingl A."/>
            <person name="Woyke T."/>
            <person name="Ryan C.M."/>
            <person name="Banfield J.F."/>
        </authorList>
    </citation>
    <scope>NUCLEOTIDE SEQUENCE [LARGE SCALE GENOMIC DNA]</scope>
</reference>
<dbReference type="CDD" id="cd01025">
    <property type="entry name" value="TOPRIM_recR"/>
    <property type="match status" value="1"/>
</dbReference>
<dbReference type="InterPro" id="IPR006171">
    <property type="entry name" value="TOPRIM_dom"/>
</dbReference>
<comment type="function">
    <text evidence="7">May play a role in DNA repair. It seems to be involved in an RecBC-independent recombinational process of DNA repair. It may act with RecF and RecO.</text>
</comment>
<organism evidence="9 10">
    <name type="scientific">Candidatus Komeilibacteria bacterium CG10_big_fil_rev_8_21_14_0_10_41_13</name>
    <dbReference type="NCBI Taxonomy" id="1974476"/>
    <lineage>
        <taxon>Bacteria</taxon>
        <taxon>Candidatus Komeiliibacteriota</taxon>
    </lineage>
</organism>
<evidence type="ECO:0000256" key="4">
    <source>
        <dbReference type="ARBA" id="ARBA00022833"/>
    </source>
</evidence>
<evidence type="ECO:0000256" key="1">
    <source>
        <dbReference type="ARBA" id="ARBA00022723"/>
    </source>
</evidence>
<dbReference type="InterPro" id="IPR015967">
    <property type="entry name" value="Rcmb_RecR_Znf"/>
</dbReference>
<evidence type="ECO:0000256" key="5">
    <source>
        <dbReference type="ARBA" id="ARBA00023172"/>
    </source>
</evidence>
<dbReference type="Gene3D" id="3.30.60.80">
    <property type="match status" value="1"/>
</dbReference>
<dbReference type="SMART" id="SM00493">
    <property type="entry name" value="TOPRIM"/>
    <property type="match status" value="1"/>
</dbReference>
<evidence type="ECO:0000313" key="9">
    <source>
        <dbReference type="EMBL" id="PIT90269.1"/>
    </source>
</evidence>
<dbReference type="Gene3D" id="1.10.8.420">
    <property type="entry name" value="RecR Domain 1"/>
    <property type="match status" value="1"/>
</dbReference>
<name>A0A2M6WBU2_9BACT</name>
<dbReference type="Gene3D" id="6.10.250.240">
    <property type="match status" value="1"/>
</dbReference>
<dbReference type="Pfam" id="PF21175">
    <property type="entry name" value="RecR_C"/>
    <property type="match status" value="1"/>
</dbReference>
<dbReference type="PANTHER" id="PTHR30446">
    <property type="entry name" value="RECOMBINATION PROTEIN RECR"/>
    <property type="match status" value="1"/>
</dbReference>
<evidence type="ECO:0000259" key="8">
    <source>
        <dbReference type="PROSITE" id="PS50880"/>
    </source>
</evidence>
<dbReference type="NCBIfam" id="TIGR00615">
    <property type="entry name" value="recR"/>
    <property type="match status" value="1"/>
</dbReference>
<dbReference type="GO" id="GO:0008270">
    <property type="term" value="F:zinc ion binding"/>
    <property type="evidence" value="ECO:0007669"/>
    <property type="project" value="UniProtKB-KW"/>
</dbReference>
<keyword evidence="6 7" id="KW-0234">DNA repair</keyword>
<evidence type="ECO:0000256" key="2">
    <source>
        <dbReference type="ARBA" id="ARBA00022763"/>
    </source>
</evidence>
<dbReference type="PROSITE" id="PS50880">
    <property type="entry name" value="TOPRIM"/>
    <property type="match status" value="1"/>
</dbReference>
<dbReference type="Pfam" id="PF21176">
    <property type="entry name" value="RecR_HhH"/>
    <property type="match status" value="1"/>
</dbReference>
<dbReference type="HAMAP" id="MF_00017">
    <property type="entry name" value="RecR"/>
    <property type="match status" value="1"/>
</dbReference>
<feature type="zinc finger region" description="C4-type" evidence="7">
    <location>
        <begin position="56"/>
        <end position="71"/>
    </location>
</feature>
<keyword evidence="3 7" id="KW-0863">Zinc-finger</keyword>
<evidence type="ECO:0000256" key="6">
    <source>
        <dbReference type="ARBA" id="ARBA00023204"/>
    </source>
</evidence>
<evidence type="ECO:0000256" key="7">
    <source>
        <dbReference type="HAMAP-Rule" id="MF_00017"/>
    </source>
</evidence>
<dbReference type="Pfam" id="PF02132">
    <property type="entry name" value="RecR_ZnF"/>
    <property type="match status" value="1"/>
</dbReference>
<proteinExistence type="inferred from homology"/>
<dbReference type="Pfam" id="PF13662">
    <property type="entry name" value="Toprim_4"/>
    <property type="match status" value="1"/>
</dbReference>
<accession>A0A2M6WBU2</accession>
<dbReference type="Gene3D" id="3.40.1360.10">
    <property type="match status" value="1"/>
</dbReference>